<gene>
    <name evidence="1" type="ORF">OHA16_21240</name>
</gene>
<reference evidence="1" key="1">
    <citation type="submission" date="2022-10" db="EMBL/GenBank/DDBJ databases">
        <title>The complete genomes of actinobacterial strains from the NBC collection.</title>
        <authorList>
            <person name="Joergensen T.S."/>
            <person name="Alvarez Arevalo M."/>
            <person name="Sterndorff E.B."/>
            <person name="Faurdal D."/>
            <person name="Vuksanovic O."/>
            <person name="Mourched A.-S."/>
            <person name="Charusanti P."/>
            <person name="Shaw S."/>
            <person name="Blin K."/>
            <person name="Weber T."/>
        </authorList>
    </citation>
    <scope>NUCLEOTIDE SEQUENCE</scope>
    <source>
        <strain evidence="1">NBC_00222</strain>
    </source>
</reference>
<dbReference type="EMBL" id="CP108110">
    <property type="protein sequence ID" value="WUQ85265.1"/>
    <property type="molecule type" value="Genomic_DNA"/>
</dbReference>
<sequence length="348" mass="38472">MLTADPPSRPLDLLSGRLGLGAQWDIEHGADSRFEIRHRDWGTPYRPASRPLQWAGLLHRLESGFRAAGVARARPLPMRWGRDTELTISAVQAADPLLKDGKPYVFRRGYLPQPVVRLTGERDHLGVLREGFLTSFVNVSRIEPVTRTAEFTGILDHWLTLLSGIGLHARHLTIHGRNTVWQRREVRGLTVHFRHLDLPIGDIVLLWNAADPSCMAVDLGSGLERLAWARTRRPWWELAFGSFAAAGVAADVLDAVRTATLLVGNGIAPAARGAGGVLRRILAAVTADAAPLGVSALVRASHEFWSLTSPMTLPWPEVSFVIEREIHRRDVTSSSPLPLLRSSWSDRT</sequence>
<keyword evidence="2" id="KW-1185">Reference proteome</keyword>
<dbReference type="RefSeq" id="WP_328956045.1">
    <property type="nucleotide sequence ID" value="NZ_CP108110.1"/>
</dbReference>
<evidence type="ECO:0000313" key="1">
    <source>
        <dbReference type="EMBL" id="WUQ85265.1"/>
    </source>
</evidence>
<dbReference type="Proteomes" id="UP001432222">
    <property type="component" value="Chromosome"/>
</dbReference>
<evidence type="ECO:0000313" key="2">
    <source>
        <dbReference type="Proteomes" id="UP001432222"/>
    </source>
</evidence>
<proteinExistence type="predicted"/>
<name>A0ABZ1U3C6_9ACTN</name>
<protein>
    <submittedName>
        <fullName evidence="1">Uncharacterized protein</fullName>
    </submittedName>
</protein>
<accession>A0ABZ1U3C6</accession>
<organism evidence="1 2">
    <name type="scientific">Kitasatospora purpeofusca</name>
    <dbReference type="NCBI Taxonomy" id="67352"/>
    <lineage>
        <taxon>Bacteria</taxon>
        <taxon>Bacillati</taxon>
        <taxon>Actinomycetota</taxon>
        <taxon>Actinomycetes</taxon>
        <taxon>Kitasatosporales</taxon>
        <taxon>Streptomycetaceae</taxon>
        <taxon>Kitasatospora</taxon>
    </lineage>
</organism>